<dbReference type="UniPathway" id="UPA00038">
    <property type="reaction ID" value="UER00491"/>
</dbReference>
<dbReference type="EMBL" id="CP000245">
    <property type="protein sequence ID" value="AEG92703.1"/>
    <property type="molecule type" value="Genomic_DNA"/>
</dbReference>
<dbReference type="PATRIC" id="fig|365046.3.peg.1643"/>
<dbReference type="STRING" id="365046.Rta_16110"/>
<dbReference type="InterPro" id="IPR014026">
    <property type="entry name" value="UDP-Glc/GDP-Man_DH_dimer"/>
</dbReference>
<evidence type="ECO:0000256" key="8">
    <source>
        <dbReference type="PIRNR" id="PIRNR000124"/>
    </source>
</evidence>
<dbReference type="Pfam" id="PF00984">
    <property type="entry name" value="UDPG_MGDP_dh"/>
    <property type="match status" value="1"/>
</dbReference>
<feature type="binding site" evidence="11">
    <location>
        <position position="35"/>
    </location>
    <ligand>
        <name>NAD(+)</name>
        <dbReference type="ChEBI" id="CHEBI:57540"/>
    </ligand>
</feature>
<dbReference type="HOGENOM" id="CLU_023810_1_2_4"/>
<evidence type="ECO:0000256" key="6">
    <source>
        <dbReference type="ARBA" id="ARBA00023027"/>
    </source>
</evidence>
<reference evidence="15" key="1">
    <citation type="submission" date="2006-01" db="EMBL/GenBank/DDBJ databases">
        <title>Genome of the cyst-dividing bacterium Ramlibacter tataouinensis.</title>
        <authorList>
            <person name="Barakat M."/>
            <person name="Ortet P."/>
            <person name="De Luca G."/>
            <person name="Jourlin-Castelli C."/>
            <person name="Ansaldi M."/>
            <person name="Py B."/>
            <person name="Fichant G."/>
            <person name="Coutinho P."/>
            <person name="Voulhoux R."/>
            <person name="Bastien O."/>
            <person name="Roy S."/>
            <person name="Marechal E."/>
            <person name="Henrissat B."/>
            <person name="Quentin Y."/>
            <person name="Noirot P."/>
            <person name="Filloux A."/>
            <person name="Mejean V."/>
            <person name="DuBow M."/>
            <person name="Barras F."/>
            <person name="Heulin T."/>
        </authorList>
    </citation>
    <scope>NUCLEOTIDE SEQUENCE [LARGE SCALE GENOMIC DNA]</scope>
    <source>
        <strain evidence="15">ATCC BAA-407 / DSM 14655 / LMG 21543 / TTB310</strain>
    </source>
</reference>
<feature type="binding site" evidence="11">
    <location>
        <position position="158"/>
    </location>
    <ligand>
        <name>NAD(+)</name>
        <dbReference type="ChEBI" id="CHEBI:57540"/>
    </ligand>
</feature>
<evidence type="ECO:0000313" key="15">
    <source>
        <dbReference type="Proteomes" id="UP000008385"/>
    </source>
</evidence>
<comment type="similarity">
    <text evidence="2 8">Belongs to the UDP-glucose/GDP-mannose dehydrogenase family.</text>
</comment>
<dbReference type="GO" id="GO:0003979">
    <property type="term" value="F:UDP-glucose 6-dehydrogenase activity"/>
    <property type="evidence" value="ECO:0007669"/>
    <property type="project" value="UniProtKB-EC"/>
</dbReference>
<feature type="binding site" evidence="10">
    <location>
        <position position="214"/>
    </location>
    <ligand>
        <name>substrate</name>
    </ligand>
</feature>
<feature type="binding site" evidence="10">
    <location>
        <begin position="259"/>
        <end position="263"/>
    </location>
    <ligand>
        <name>substrate</name>
    </ligand>
</feature>
<gene>
    <name evidence="14" type="primary">ugd</name>
    <name evidence="14" type="ordered locus">Rta_16110</name>
</gene>
<evidence type="ECO:0000256" key="11">
    <source>
        <dbReference type="PIRSR" id="PIRSR500134-3"/>
    </source>
</evidence>
<evidence type="ECO:0000256" key="9">
    <source>
        <dbReference type="PIRSR" id="PIRSR500134-1"/>
    </source>
</evidence>
<dbReference type="GO" id="GO:0051287">
    <property type="term" value="F:NAD binding"/>
    <property type="evidence" value="ECO:0007669"/>
    <property type="project" value="InterPro"/>
</dbReference>
<feature type="active site" description="Nucleophile" evidence="9">
    <location>
        <position position="270"/>
    </location>
</feature>
<dbReference type="Pfam" id="PF03721">
    <property type="entry name" value="UDPG_MGDP_dh_N"/>
    <property type="match status" value="1"/>
</dbReference>
<dbReference type="KEGG" id="rta:Rta_16110"/>
<dbReference type="InterPro" id="IPR036220">
    <property type="entry name" value="UDP-Glc/GDP-Man_DH_C_sf"/>
</dbReference>
<dbReference type="SMART" id="SM00984">
    <property type="entry name" value="UDPG_MGDP_dh_C"/>
    <property type="match status" value="1"/>
</dbReference>
<feature type="binding site" evidence="11">
    <location>
        <position position="30"/>
    </location>
    <ligand>
        <name>NAD(+)</name>
        <dbReference type="ChEBI" id="CHEBI:57540"/>
    </ligand>
</feature>
<comment type="catalytic activity">
    <reaction evidence="7 8">
        <text>UDP-alpha-D-glucose + 2 NAD(+) + H2O = UDP-alpha-D-glucuronate + 2 NADH + 3 H(+)</text>
        <dbReference type="Rhea" id="RHEA:23596"/>
        <dbReference type="ChEBI" id="CHEBI:15377"/>
        <dbReference type="ChEBI" id="CHEBI:15378"/>
        <dbReference type="ChEBI" id="CHEBI:57540"/>
        <dbReference type="ChEBI" id="CHEBI:57945"/>
        <dbReference type="ChEBI" id="CHEBI:58052"/>
        <dbReference type="ChEBI" id="CHEBI:58885"/>
        <dbReference type="EC" id="1.1.1.22"/>
    </reaction>
</comment>
<evidence type="ECO:0000256" key="2">
    <source>
        <dbReference type="ARBA" id="ARBA00006601"/>
    </source>
</evidence>
<dbReference type="PANTHER" id="PTHR43750:SF3">
    <property type="entry name" value="UDP-GLUCOSE 6-DEHYDROGENASE TUAD"/>
    <property type="match status" value="1"/>
</dbReference>
<evidence type="ECO:0000259" key="13">
    <source>
        <dbReference type="SMART" id="SM00984"/>
    </source>
</evidence>
<feature type="binding site" evidence="10">
    <location>
        <position position="331"/>
    </location>
    <ligand>
        <name>substrate</name>
    </ligand>
</feature>
<dbReference type="Proteomes" id="UP000008385">
    <property type="component" value="Chromosome"/>
</dbReference>
<dbReference type="PIRSF" id="PIRSF500134">
    <property type="entry name" value="UDPglc_DH_bac"/>
    <property type="match status" value="1"/>
</dbReference>
<feature type="binding site" evidence="11">
    <location>
        <position position="338"/>
    </location>
    <ligand>
        <name>NAD(+)</name>
        <dbReference type="ChEBI" id="CHEBI:57540"/>
    </ligand>
</feature>
<dbReference type="Gene3D" id="3.40.50.720">
    <property type="entry name" value="NAD(P)-binding Rossmann-like Domain"/>
    <property type="match status" value="2"/>
</dbReference>
<dbReference type="InterPro" id="IPR036291">
    <property type="entry name" value="NAD(P)-bd_dom_sf"/>
</dbReference>
<dbReference type="GO" id="GO:0006065">
    <property type="term" value="P:UDP-glucuronate biosynthetic process"/>
    <property type="evidence" value="ECO:0007669"/>
    <property type="project" value="UniProtKB-UniPathway"/>
</dbReference>
<feature type="binding site" evidence="10">
    <location>
        <begin position="155"/>
        <end position="158"/>
    </location>
    <ligand>
        <name>substrate</name>
    </ligand>
</feature>
<protein>
    <recommendedName>
        <fullName evidence="4 8">UDP-glucose 6-dehydrogenase</fullName>
        <ecNumber evidence="3 8">1.1.1.22</ecNumber>
    </recommendedName>
</protein>
<dbReference type="EC" id="1.1.1.22" evidence="3 8"/>
<dbReference type="Pfam" id="PF03720">
    <property type="entry name" value="UDPG_MGDP_dh_C"/>
    <property type="match status" value="1"/>
</dbReference>
<dbReference type="InterPro" id="IPR017476">
    <property type="entry name" value="UDP-Glc/GDP-Man"/>
</dbReference>
<dbReference type="OrthoDB" id="9803238at2"/>
<feature type="compositionally biased region" description="Low complexity" evidence="12">
    <location>
        <begin position="484"/>
        <end position="496"/>
    </location>
</feature>
<feature type="binding site" evidence="11">
    <location>
        <position position="121"/>
    </location>
    <ligand>
        <name>NAD(+)</name>
        <dbReference type="ChEBI" id="CHEBI:57540"/>
    </ligand>
</feature>
<dbReference type="SUPFAM" id="SSF48179">
    <property type="entry name" value="6-phosphogluconate dehydrogenase C-terminal domain-like"/>
    <property type="match status" value="1"/>
</dbReference>
<comment type="pathway">
    <text evidence="1">Nucleotide-sugar biosynthesis; UDP-alpha-D-glucuronate biosynthesis; UDP-alpha-D-glucuronate from UDP-alpha-D-glucose: step 1/1.</text>
</comment>
<name>F5Y5K7_RAMTT</name>
<dbReference type="SUPFAM" id="SSF52413">
    <property type="entry name" value="UDP-glucose/GDP-mannose dehydrogenase C-terminal domain"/>
    <property type="match status" value="1"/>
</dbReference>
<dbReference type="Gene3D" id="1.20.5.100">
    <property type="entry name" value="Cytochrome c1, transmembrane anchor, C-terminal"/>
    <property type="match status" value="1"/>
</dbReference>
<reference evidence="14 15" key="2">
    <citation type="journal article" date="2011" name="PLoS ONE">
        <title>The Cyst-Dividing Bacterium Ramlibacter tataouinensis TTB310 Genome Reveals a Well-Stocked Toolbox for Adaptation to a Desert Environment.</title>
        <authorList>
            <person name="De Luca G."/>
            <person name="Barakat M."/>
            <person name="Ortet P."/>
            <person name="Fochesato S."/>
            <person name="Jourlin-Castelli C."/>
            <person name="Ansaldi M."/>
            <person name="Py B."/>
            <person name="Fichant G."/>
            <person name="Coutinho P.M."/>
            <person name="Voulhoux R."/>
            <person name="Bastien O."/>
            <person name="Marechal E."/>
            <person name="Henrissat B."/>
            <person name="Quentin Y."/>
            <person name="Noirot P."/>
            <person name="Filloux A."/>
            <person name="Mejean V."/>
            <person name="Dubow M.S."/>
            <person name="Barras F."/>
            <person name="Barbe V."/>
            <person name="Weissenbach J."/>
            <person name="Mihalcescu I."/>
            <person name="Vermeglio A."/>
            <person name="Achouak W."/>
            <person name="Heulin T."/>
        </authorList>
    </citation>
    <scope>NUCLEOTIDE SEQUENCE [LARGE SCALE GENOMIC DNA]</scope>
    <source>
        <strain evidence="15">ATCC BAA-407 / DSM 14655 / LMG 21543 / TTB310</strain>
    </source>
</reference>
<evidence type="ECO:0000256" key="7">
    <source>
        <dbReference type="ARBA" id="ARBA00047473"/>
    </source>
</evidence>
<keyword evidence="15" id="KW-1185">Reference proteome</keyword>
<evidence type="ECO:0000313" key="14">
    <source>
        <dbReference type="EMBL" id="AEG92703.1"/>
    </source>
</evidence>
<dbReference type="AlphaFoldDB" id="F5Y5K7"/>
<dbReference type="InterPro" id="IPR001732">
    <property type="entry name" value="UDP-Glc/GDP-Man_DH_N"/>
</dbReference>
<accession>F5Y5K7</accession>
<dbReference type="PIRSF" id="PIRSF000124">
    <property type="entry name" value="UDPglc_GDPman_dh"/>
    <property type="match status" value="1"/>
</dbReference>
<dbReference type="SUPFAM" id="SSF51735">
    <property type="entry name" value="NAD(P)-binding Rossmann-fold domains"/>
    <property type="match status" value="1"/>
</dbReference>
<dbReference type="InterPro" id="IPR014027">
    <property type="entry name" value="UDP-Glc/GDP-Man_DH_C"/>
</dbReference>
<organism evidence="14 15">
    <name type="scientific">Ramlibacter tataouinensis (strain ATCC BAA-407 / DSM 14655 / LMG 21543 / TTB310)</name>
    <dbReference type="NCBI Taxonomy" id="365046"/>
    <lineage>
        <taxon>Bacteria</taxon>
        <taxon>Pseudomonadati</taxon>
        <taxon>Pseudomonadota</taxon>
        <taxon>Betaproteobacteria</taxon>
        <taxon>Burkholderiales</taxon>
        <taxon>Comamonadaceae</taxon>
        <taxon>Ramlibacter</taxon>
    </lineage>
</organism>
<proteinExistence type="inferred from homology"/>
<keyword evidence="5 8" id="KW-0560">Oxidoreductase</keyword>
<feature type="binding site" evidence="11">
    <location>
        <position position="273"/>
    </location>
    <ligand>
        <name>NAD(+)</name>
        <dbReference type="ChEBI" id="CHEBI:57540"/>
    </ligand>
</feature>
<keyword evidence="6 8" id="KW-0520">NAD</keyword>
<dbReference type="RefSeq" id="WP_013900935.1">
    <property type="nucleotide sequence ID" value="NC_015677.1"/>
</dbReference>
<evidence type="ECO:0000256" key="5">
    <source>
        <dbReference type="ARBA" id="ARBA00023002"/>
    </source>
</evidence>
<evidence type="ECO:0000256" key="12">
    <source>
        <dbReference type="SAM" id="MobiDB-lite"/>
    </source>
</evidence>
<feature type="region of interest" description="Disordered" evidence="12">
    <location>
        <begin position="460"/>
        <end position="496"/>
    </location>
</feature>
<feature type="binding site" evidence="11">
    <location>
        <position position="86"/>
    </location>
    <ligand>
        <name>NAD(+)</name>
        <dbReference type="ChEBI" id="CHEBI:57540"/>
    </ligand>
</feature>
<evidence type="ECO:0000256" key="4">
    <source>
        <dbReference type="ARBA" id="ARBA00015132"/>
    </source>
</evidence>
<dbReference type="eggNOG" id="COG1004">
    <property type="taxonomic scope" value="Bacteria"/>
</dbReference>
<feature type="binding site" evidence="10">
    <location>
        <position position="267"/>
    </location>
    <ligand>
        <name>substrate</name>
    </ligand>
</feature>
<evidence type="ECO:0000256" key="1">
    <source>
        <dbReference type="ARBA" id="ARBA00004701"/>
    </source>
</evidence>
<dbReference type="NCBIfam" id="TIGR03026">
    <property type="entry name" value="NDP-sugDHase"/>
    <property type="match status" value="1"/>
</dbReference>
<sequence length="496" mass="53782">MNVTIVGTGYVGLVTGACLAELGNHVFCLDLDQDKVAMLQRGVIPIYEPGLQELVDRNVEEGRLTFSSDVEASIAFGDVQFIAVGTPPDEDGDADLRHVFAAARAIGRHMERSKVIVQKSTVPVGTGELVSAVVREELEARDKEIEYAVVSNPEFLKEGCAIDDFMHPDRIILGVGDDLPGRRALLMMRQLYLPFNRNHERTRVMDVRSAELAKYAANAMLATRISFMNELANLADRLGADIELVRQGIGADPRIGYSFLYAGTGYGGSCFPKDVEALCRTAQAQGQRLQVLEAVQAVNQVQKHVLLDKVFAHFGPNLRGRSFAVYGLAFKPDTDDMREAPSRVLVAGLLRAGASVVAHDPVAQEQAARALAQDLADAPHLLERLSYVAKPADALREADALVLVTEWKHYRSPPLAAMKKLMRSPLVFDGRNLWDPHQLATAGVTYVGVGRNNHAQLRAAEKAQPPAQPLAFKKKPRVGNGREAGAAGTVAPAATG</sequence>
<dbReference type="InterPro" id="IPR008927">
    <property type="entry name" value="6-PGluconate_DH-like_C_sf"/>
</dbReference>
<feature type="domain" description="UDP-glucose/GDP-mannose dehydrogenase C-terminal" evidence="13">
    <location>
        <begin position="324"/>
        <end position="436"/>
    </location>
</feature>
<evidence type="ECO:0000256" key="3">
    <source>
        <dbReference type="ARBA" id="ARBA00012954"/>
    </source>
</evidence>
<dbReference type="GO" id="GO:0000271">
    <property type="term" value="P:polysaccharide biosynthetic process"/>
    <property type="evidence" value="ECO:0007669"/>
    <property type="project" value="InterPro"/>
</dbReference>
<dbReference type="PANTHER" id="PTHR43750">
    <property type="entry name" value="UDP-GLUCOSE 6-DEHYDROGENASE TUAD"/>
    <property type="match status" value="1"/>
</dbReference>
<evidence type="ECO:0000256" key="10">
    <source>
        <dbReference type="PIRSR" id="PIRSR500134-2"/>
    </source>
</evidence>
<dbReference type="InterPro" id="IPR028357">
    <property type="entry name" value="UDPglc_DH_bac"/>
</dbReference>